<evidence type="ECO:0000256" key="1">
    <source>
        <dbReference type="SAM" id="MobiDB-lite"/>
    </source>
</evidence>
<sequence length="108" mass="12246">MAETQGSSMQELAEEGLYEIDVKLARNACDMVDKPYGSWLLRGEILQLKYVVLCHLQEGEKGFLVLCHLQKGEKKSTSDSSMTEEKEEVTNLCLMPDNHLDHSDQEEV</sequence>
<feature type="compositionally biased region" description="Basic and acidic residues" evidence="1">
    <location>
        <begin position="98"/>
        <end position="108"/>
    </location>
</feature>
<accession>A0ABD0V099</accession>
<proteinExistence type="predicted"/>
<feature type="region of interest" description="Disordered" evidence="1">
    <location>
        <begin position="73"/>
        <end position="108"/>
    </location>
</feature>
<evidence type="ECO:0000313" key="3">
    <source>
        <dbReference type="Proteomes" id="UP001552299"/>
    </source>
</evidence>
<reference evidence="2 3" key="1">
    <citation type="journal article" date="2024" name="Plant Biotechnol. J.">
        <title>Dendrobium thyrsiflorum genome and its molecular insights into genes involved in important horticultural traits.</title>
        <authorList>
            <person name="Chen B."/>
            <person name="Wang J.Y."/>
            <person name="Zheng P.J."/>
            <person name="Li K.L."/>
            <person name="Liang Y.M."/>
            <person name="Chen X.F."/>
            <person name="Zhang C."/>
            <person name="Zhao X."/>
            <person name="He X."/>
            <person name="Zhang G.Q."/>
            <person name="Liu Z.J."/>
            <person name="Xu Q."/>
        </authorList>
    </citation>
    <scope>NUCLEOTIDE SEQUENCE [LARGE SCALE GENOMIC DNA]</scope>
    <source>
        <strain evidence="2">GZMU011</strain>
    </source>
</reference>
<gene>
    <name evidence="2" type="ORF">M5K25_013490</name>
</gene>
<keyword evidence="3" id="KW-1185">Reference proteome</keyword>
<protein>
    <submittedName>
        <fullName evidence="2">Uncharacterized protein</fullName>
    </submittedName>
</protein>
<organism evidence="2 3">
    <name type="scientific">Dendrobium thyrsiflorum</name>
    <name type="common">Pinecone-like raceme dendrobium</name>
    <name type="synonym">Orchid</name>
    <dbReference type="NCBI Taxonomy" id="117978"/>
    <lineage>
        <taxon>Eukaryota</taxon>
        <taxon>Viridiplantae</taxon>
        <taxon>Streptophyta</taxon>
        <taxon>Embryophyta</taxon>
        <taxon>Tracheophyta</taxon>
        <taxon>Spermatophyta</taxon>
        <taxon>Magnoliopsida</taxon>
        <taxon>Liliopsida</taxon>
        <taxon>Asparagales</taxon>
        <taxon>Orchidaceae</taxon>
        <taxon>Epidendroideae</taxon>
        <taxon>Malaxideae</taxon>
        <taxon>Dendrobiinae</taxon>
        <taxon>Dendrobium</taxon>
    </lineage>
</organism>
<dbReference type="Proteomes" id="UP001552299">
    <property type="component" value="Unassembled WGS sequence"/>
</dbReference>
<comment type="caution">
    <text evidence="2">The sequence shown here is derived from an EMBL/GenBank/DDBJ whole genome shotgun (WGS) entry which is preliminary data.</text>
</comment>
<name>A0ABD0V099_DENTH</name>
<dbReference type="EMBL" id="JANQDX010000011">
    <property type="protein sequence ID" value="KAL0916012.1"/>
    <property type="molecule type" value="Genomic_DNA"/>
</dbReference>
<evidence type="ECO:0000313" key="2">
    <source>
        <dbReference type="EMBL" id="KAL0916012.1"/>
    </source>
</evidence>
<dbReference type="AlphaFoldDB" id="A0ABD0V099"/>